<dbReference type="EMBL" id="VFPH01000003">
    <property type="protein sequence ID" value="TQM35314.1"/>
    <property type="molecule type" value="Genomic_DNA"/>
</dbReference>
<organism evidence="2 3">
    <name type="scientific">Pseudonocardia cypriaca</name>
    <dbReference type="NCBI Taxonomy" id="882449"/>
    <lineage>
        <taxon>Bacteria</taxon>
        <taxon>Bacillati</taxon>
        <taxon>Actinomycetota</taxon>
        <taxon>Actinomycetes</taxon>
        <taxon>Pseudonocardiales</taxon>
        <taxon>Pseudonocardiaceae</taxon>
        <taxon>Pseudonocardia</taxon>
    </lineage>
</organism>
<feature type="compositionally biased region" description="Basic and acidic residues" evidence="1">
    <location>
        <begin position="10"/>
        <end position="27"/>
    </location>
</feature>
<evidence type="ECO:0000313" key="3">
    <source>
        <dbReference type="Proteomes" id="UP000319818"/>
    </source>
</evidence>
<gene>
    <name evidence="2" type="ORF">FB388_6745</name>
</gene>
<accession>A0A543FNN8</accession>
<feature type="region of interest" description="Disordered" evidence="1">
    <location>
        <begin position="1"/>
        <end position="68"/>
    </location>
</feature>
<evidence type="ECO:0000313" key="2">
    <source>
        <dbReference type="EMBL" id="TQM35314.1"/>
    </source>
</evidence>
<keyword evidence="3" id="KW-1185">Reference proteome</keyword>
<feature type="compositionally biased region" description="Basic residues" evidence="1">
    <location>
        <begin position="30"/>
        <end position="40"/>
    </location>
</feature>
<protein>
    <submittedName>
        <fullName evidence="2">Uncharacterized protein</fullName>
    </submittedName>
</protein>
<dbReference type="AlphaFoldDB" id="A0A543FNN8"/>
<comment type="caution">
    <text evidence="2">The sequence shown here is derived from an EMBL/GenBank/DDBJ whole genome shotgun (WGS) entry which is preliminary data.</text>
</comment>
<proteinExistence type="predicted"/>
<name>A0A543FNN8_9PSEU</name>
<dbReference type="Proteomes" id="UP000319818">
    <property type="component" value="Unassembled WGS sequence"/>
</dbReference>
<evidence type="ECO:0000256" key="1">
    <source>
        <dbReference type="SAM" id="MobiDB-lite"/>
    </source>
</evidence>
<dbReference type="RefSeq" id="WP_142106674.1">
    <property type="nucleotide sequence ID" value="NZ_VFPH01000003.1"/>
</dbReference>
<reference evidence="2 3" key="1">
    <citation type="submission" date="2019-06" db="EMBL/GenBank/DDBJ databases">
        <title>Sequencing the genomes of 1000 actinobacteria strains.</title>
        <authorList>
            <person name="Klenk H.-P."/>
        </authorList>
    </citation>
    <scope>NUCLEOTIDE SEQUENCE [LARGE SCALE GENOMIC DNA]</scope>
    <source>
        <strain evidence="2 3">DSM 45511</strain>
    </source>
</reference>
<sequence>MFADFADMSTRSEHHRAELLADAENFRLARLVRKATRSRRREMPQSDPPQPGPAPRNDHAERRYAVSR</sequence>
<feature type="compositionally biased region" description="Basic and acidic residues" evidence="1">
    <location>
        <begin position="56"/>
        <end position="68"/>
    </location>
</feature>